<dbReference type="CDD" id="cd05009">
    <property type="entry name" value="SIS_GlmS_GlmD_2"/>
    <property type="match status" value="1"/>
</dbReference>
<dbReference type="NCBIfam" id="NF001484">
    <property type="entry name" value="PRK00331.1"/>
    <property type="match status" value="1"/>
</dbReference>
<evidence type="ECO:0000256" key="4">
    <source>
        <dbReference type="ARBA" id="ARBA00022576"/>
    </source>
</evidence>
<dbReference type="InterPro" id="IPR001347">
    <property type="entry name" value="SIS_dom"/>
</dbReference>
<keyword evidence="5 8" id="KW-0808">Transferase</keyword>
<organism evidence="11 12">
    <name type="scientific">Wenyingzhuangia heitensis</name>
    <dbReference type="NCBI Taxonomy" id="1487859"/>
    <lineage>
        <taxon>Bacteria</taxon>
        <taxon>Pseudomonadati</taxon>
        <taxon>Bacteroidota</taxon>
        <taxon>Flavobacteriia</taxon>
        <taxon>Flavobacteriales</taxon>
        <taxon>Flavobacteriaceae</taxon>
        <taxon>Wenyingzhuangia</taxon>
    </lineage>
</organism>
<evidence type="ECO:0000256" key="5">
    <source>
        <dbReference type="ARBA" id="ARBA00022679"/>
    </source>
</evidence>
<dbReference type="Proteomes" id="UP000745859">
    <property type="component" value="Unassembled WGS sequence"/>
</dbReference>
<keyword evidence="8" id="KW-0963">Cytoplasm</keyword>
<dbReference type="Gene3D" id="3.40.50.10490">
    <property type="entry name" value="Glucose-6-phosphate isomerase like protein, domain 1"/>
    <property type="match status" value="2"/>
</dbReference>
<dbReference type="SUPFAM" id="SSF53697">
    <property type="entry name" value="SIS domain"/>
    <property type="match status" value="1"/>
</dbReference>
<dbReference type="PROSITE" id="PS51464">
    <property type="entry name" value="SIS"/>
    <property type="match status" value="2"/>
</dbReference>
<dbReference type="GO" id="GO:0004360">
    <property type="term" value="F:glutamine-fructose-6-phosphate transaminase (isomerizing) activity"/>
    <property type="evidence" value="ECO:0007669"/>
    <property type="project" value="UniProtKB-EC"/>
</dbReference>
<evidence type="ECO:0000256" key="6">
    <source>
        <dbReference type="ARBA" id="ARBA00022737"/>
    </source>
</evidence>
<comment type="subunit">
    <text evidence="8">Homodimer.</text>
</comment>
<dbReference type="InterPro" id="IPR047084">
    <property type="entry name" value="GFAT_N"/>
</dbReference>
<comment type="catalytic activity">
    <reaction evidence="1 8">
        <text>D-fructose 6-phosphate + L-glutamine = D-glucosamine 6-phosphate + L-glutamate</text>
        <dbReference type="Rhea" id="RHEA:13237"/>
        <dbReference type="ChEBI" id="CHEBI:29985"/>
        <dbReference type="ChEBI" id="CHEBI:58359"/>
        <dbReference type="ChEBI" id="CHEBI:58725"/>
        <dbReference type="ChEBI" id="CHEBI:61527"/>
        <dbReference type="EC" id="2.6.1.16"/>
    </reaction>
</comment>
<feature type="active site" description="Nucleophile; for GATase activity" evidence="8">
    <location>
        <position position="2"/>
    </location>
</feature>
<keyword evidence="6" id="KW-0677">Repeat</keyword>
<keyword evidence="7" id="KW-0315">Glutamine amidotransferase</keyword>
<dbReference type="CDD" id="cd00714">
    <property type="entry name" value="GFAT"/>
    <property type="match status" value="1"/>
</dbReference>
<keyword evidence="4 8" id="KW-0032">Aminotransferase</keyword>
<feature type="active site" description="For Fru-6P isomerization activity" evidence="8">
    <location>
        <position position="609"/>
    </location>
</feature>
<evidence type="ECO:0000259" key="9">
    <source>
        <dbReference type="PROSITE" id="PS51278"/>
    </source>
</evidence>
<evidence type="ECO:0000313" key="12">
    <source>
        <dbReference type="Proteomes" id="UP000745859"/>
    </source>
</evidence>
<comment type="subcellular location">
    <subcellularLocation>
        <location evidence="8">Cytoplasm</location>
    </subcellularLocation>
</comment>
<dbReference type="SUPFAM" id="SSF56235">
    <property type="entry name" value="N-terminal nucleophile aminohydrolases (Ntn hydrolases)"/>
    <property type="match status" value="1"/>
</dbReference>
<proteinExistence type="inferred from homology"/>
<evidence type="ECO:0000259" key="10">
    <source>
        <dbReference type="PROSITE" id="PS51464"/>
    </source>
</evidence>
<feature type="initiator methionine" description="Removed" evidence="8">
    <location>
        <position position="1"/>
    </location>
</feature>
<dbReference type="InterPro" id="IPR029055">
    <property type="entry name" value="Ntn_hydrolases_N"/>
</dbReference>
<reference evidence="11 12" key="1">
    <citation type="submission" date="2020-03" db="EMBL/GenBank/DDBJ databases">
        <title>Genomic Encyclopedia of Type Strains, Phase IV (KMG-IV): sequencing the most valuable type-strain genomes for metagenomic binning, comparative biology and taxonomic classification.</title>
        <authorList>
            <person name="Goeker M."/>
        </authorList>
    </citation>
    <scope>NUCLEOTIDE SEQUENCE [LARGE SCALE GENOMIC DNA]</scope>
    <source>
        <strain evidence="11 12">DSM 101599</strain>
    </source>
</reference>
<protein>
    <recommendedName>
        <fullName evidence="3 8">Glutamine--fructose-6-phosphate aminotransferase [isomerizing]</fullName>
        <ecNumber evidence="2 8">2.6.1.16</ecNumber>
    </recommendedName>
    <alternativeName>
        <fullName evidence="8">D-fructose-6-phosphate amidotransferase</fullName>
    </alternativeName>
    <alternativeName>
        <fullName evidence="8">GFAT</fullName>
    </alternativeName>
    <alternativeName>
        <fullName evidence="8">Glucosamine-6-phosphate synthase</fullName>
    </alternativeName>
    <alternativeName>
        <fullName evidence="8">Hexosephosphate aminotransferase</fullName>
    </alternativeName>
    <alternativeName>
        <fullName evidence="8">L-glutamine--D-fructose-6-phosphate amidotransferase</fullName>
    </alternativeName>
</protein>
<dbReference type="InterPro" id="IPR035466">
    <property type="entry name" value="GlmS/AgaS_SIS"/>
</dbReference>
<dbReference type="Gene3D" id="3.60.20.10">
    <property type="entry name" value="Glutamine Phosphoribosylpyrophosphate, subunit 1, domain 1"/>
    <property type="match status" value="1"/>
</dbReference>
<gene>
    <name evidence="8" type="primary">glmS</name>
    <name evidence="11" type="ORF">FHR24_001433</name>
</gene>
<comment type="caution">
    <text evidence="11">The sequence shown here is derived from an EMBL/GenBank/DDBJ whole genome shotgun (WGS) entry which is preliminary data.</text>
</comment>
<dbReference type="RefSeq" id="WP_167186039.1">
    <property type="nucleotide sequence ID" value="NZ_JAASQL010000001.1"/>
</dbReference>
<dbReference type="InterPro" id="IPR046348">
    <property type="entry name" value="SIS_dom_sf"/>
</dbReference>
<name>A0ABX0U9G1_9FLAO</name>
<sequence length="614" mass="68210">MCGIVGYIGTKKASDILVDGLKKLEYRGYDSAGIAVLDKDILVYKQPGKVINLEQSIDDKVDGITTGIAHTRWATHGEPTQENAHPHKSNNGEIVIVHNGIIENYKFLKDELIDHGFSFLGQTDTEVLVNYIQFVQDKEKLNIEDAVKKALQNVNGAYAIAVLDKKEPNKMVVTRKGSPLAIGLTETNDEFYVASDAIPIIEYTQSLVYLNDDEIVVLERGKKMKVTDIYGVEKSYKVKNLDLNLDKVSKGDYEHYMLKEIFEQPSTIKNTLFSHLNTENSDIHFENLDELKEKLVKAKRIIIVSCGTSWHAGIVGEYIIEELARIPVEVEYASEFRYRNPIITKDDIVMAISQSGETADTLAALRYSKAQGATTFCICNVFNSSMARECDFTAYTYAGAEIGVASTKAFTAQVAVVSLLAIQLGLERNEISQEKANALVKEIKTIPSVVNQIFATDDHIKTVAKNYTETTSFLFLGRGINFPIALEGALKLKEISYIHAEGYPAAEMKHGPIAMIEESLPTVIIATNNEYYDKLVSNAQEVKARKGPIVAVVNDDDNEMIDTADYVFKVPRVSDMLQPIVSVIPLQLFSYHVAVLKGCNVDQPRNLAKSVTVE</sequence>
<dbReference type="InterPro" id="IPR005855">
    <property type="entry name" value="GFAT"/>
</dbReference>
<evidence type="ECO:0000256" key="1">
    <source>
        <dbReference type="ARBA" id="ARBA00001031"/>
    </source>
</evidence>
<dbReference type="PANTHER" id="PTHR10937">
    <property type="entry name" value="GLUCOSAMINE--FRUCTOSE-6-PHOSPHATE AMINOTRANSFERASE, ISOMERIZING"/>
    <property type="match status" value="1"/>
</dbReference>
<dbReference type="InterPro" id="IPR017932">
    <property type="entry name" value="GATase_2_dom"/>
</dbReference>
<keyword evidence="12" id="KW-1185">Reference proteome</keyword>
<dbReference type="CDD" id="cd05008">
    <property type="entry name" value="SIS_GlmS_GlmD_1"/>
    <property type="match status" value="1"/>
</dbReference>
<evidence type="ECO:0000256" key="8">
    <source>
        <dbReference type="HAMAP-Rule" id="MF_00164"/>
    </source>
</evidence>
<feature type="domain" description="Glutamine amidotransferase type-2" evidence="9">
    <location>
        <begin position="2"/>
        <end position="221"/>
    </location>
</feature>
<dbReference type="Pfam" id="PF13522">
    <property type="entry name" value="GATase_6"/>
    <property type="match status" value="1"/>
</dbReference>
<accession>A0ABX0U9G1</accession>
<comment type="function">
    <text evidence="8">Catalyzes the first step in hexosamine metabolism, converting fructose-6P into glucosamine-6P using glutamine as a nitrogen source.</text>
</comment>
<evidence type="ECO:0000256" key="3">
    <source>
        <dbReference type="ARBA" id="ARBA00016090"/>
    </source>
</evidence>
<dbReference type="PANTHER" id="PTHR10937:SF0">
    <property type="entry name" value="GLUTAMINE--FRUCTOSE-6-PHOSPHATE TRANSAMINASE (ISOMERIZING)"/>
    <property type="match status" value="1"/>
</dbReference>
<evidence type="ECO:0000313" key="11">
    <source>
        <dbReference type="EMBL" id="NIJ44994.1"/>
    </source>
</evidence>
<dbReference type="PROSITE" id="PS51278">
    <property type="entry name" value="GATASE_TYPE_2"/>
    <property type="match status" value="1"/>
</dbReference>
<feature type="domain" description="SIS" evidence="10">
    <location>
        <begin position="463"/>
        <end position="604"/>
    </location>
</feature>
<dbReference type="InterPro" id="IPR035490">
    <property type="entry name" value="GlmS/FrlB_SIS"/>
</dbReference>
<dbReference type="HAMAP" id="MF_00164">
    <property type="entry name" value="GlmS"/>
    <property type="match status" value="1"/>
</dbReference>
<dbReference type="EMBL" id="JAASQL010000001">
    <property type="protein sequence ID" value="NIJ44994.1"/>
    <property type="molecule type" value="Genomic_DNA"/>
</dbReference>
<feature type="domain" description="SIS" evidence="10">
    <location>
        <begin position="291"/>
        <end position="430"/>
    </location>
</feature>
<dbReference type="Pfam" id="PF01380">
    <property type="entry name" value="SIS"/>
    <property type="match status" value="2"/>
</dbReference>
<dbReference type="NCBIfam" id="TIGR01135">
    <property type="entry name" value="glmS"/>
    <property type="match status" value="1"/>
</dbReference>
<dbReference type="EC" id="2.6.1.16" evidence="2 8"/>
<evidence type="ECO:0000256" key="7">
    <source>
        <dbReference type="ARBA" id="ARBA00022962"/>
    </source>
</evidence>
<evidence type="ECO:0000256" key="2">
    <source>
        <dbReference type="ARBA" id="ARBA00012916"/>
    </source>
</evidence>